<dbReference type="Pfam" id="PF07722">
    <property type="entry name" value="Peptidase_C26"/>
    <property type="match status" value="1"/>
</dbReference>
<dbReference type="InterPro" id="IPR044668">
    <property type="entry name" value="PuuD-like"/>
</dbReference>
<dbReference type="RefSeq" id="WP_071158538.1">
    <property type="nucleotide sequence ID" value="NZ_MBRJ01000040.1"/>
</dbReference>
<dbReference type="InterPro" id="IPR029062">
    <property type="entry name" value="Class_I_gatase-like"/>
</dbReference>
<name>A0ABX3CN54_9BACI</name>
<protein>
    <submittedName>
        <fullName evidence="1">Gamma-glutamyl-gamma-aminobutyrate hydrolase</fullName>
    </submittedName>
</protein>
<gene>
    <name evidence="1" type="ORF">BBV17_24490</name>
</gene>
<dbReference type="Gene3D" id="3.40.50.880">
    <property type="match status" value="1"/>
</dbReference>
<dbReference type="Proteomes" id="UP000180194">
    <property type="component" value="Unassembled WGS sequence"/>
</dbReference>
<keyword evidence="2" id="KW-1185">Reference proteome</keyword>
<evidence type="ECO:0000313" key="2">
    <source>
        <dbReference type="Proteomes" id="UP000180194"/>
    </source>
</evidence>
<dbReference type="PRINTS" id="PR00097">
    <property type="entry name" value="ANTSNTHASEII"/>
</dbReference>
<dbReference type="EMBL" id="MBRJ01000040">
    <property type="protein sequence ID" value="OHX44674.1"/>
    <property type="molecule type" value="Genomic_DNA"/>
</dbReference>
<reference evidence="1 2" key="1">
    <citation type="submission" date="2016-07" db="EMBL/GenBank/DDBJ databases">
        <title>Bacillus oceanisediminis whole genome.</title>
        <authorList>
            <person name="Pal Y."/>
            <person name="Verma A."/>
            <person name="Mual P."/>
            <person name="Srinivasan K."/>
        </authorList>
    </citation>
    <scope>NUCLEOTIDE SEQUENCE [LARGE SCALE GENOMIC DNA]</scope>
    <source>
        <strain evidence="1 2">Bhandara28</strain>
    </source>
</reference>
<dbReference type="PANTHER" id="PTHR43235">
    <property type="entry name" value="GLUTAMINE AMIDOTRANSFERASE PB2B2.05-RELATED"/>
    <property type="match status" value="1"/>
</dbReference>
<sequence>MKPTIGVTSNLNDQLLTLSMDNIDALTESGAVPIVVPNYLVEENINQLIEKIDGLLVTGGGDIDPTLFGEEPHQHLGSICPERDSFEMSIITKMLDHNKPVLGICRGCQILAIAAGGDMYQDIYFQMEGEILQHSQKAPRWHASHFVSVKKDTLLYKIVQTDRIKVNSFHHQAVRELPKEFEVSAISNDSVIEAFESKKHSFVLGVQWHPECLTEKHDKPSLLIFQHFVNACKNKKDV</sequence>
<dbReference type="CDD" id="cd01745">
    <property type="entry name" value="GATase1_2"/>
    <property type="match status" value="1"/>
</dbReference>
<dbReference type="PROSITE" id="PS51273">
    <property type="entry name" value="GATASE_TYPE_1"/>
    <property type="match status" value="1"/>
</dbReference>
<keyword evidence="1" id="KW-0378">Hydrolase</keyword>
<evidence type="ECO:0000313" key="1">
    <source>
        <dbReference type="EMBL" id="OHX44674.1"/>
    </source>
</evidence>
<dbReference type="PANTHER" id="PTHR43235:SF1">
    <property type="entry name" value="GLUTAMINE AMIDOTRANSFERASE PB2B2.05-RELATED"/>
    <property type="match status" value="1"/>
</dbReference>
<proteinExistence type="predicted"/>
<organism evidence="1 2">
    <name type="scientific">Cytobacillus oceanisediminis</name>
    <dbReference type="NCBI Taxonomy" id="665099"/>
    <lineage>
        <taxon>Bacteria</taxon>
        <taxon>Bacillati</taxon>
        <taxon>Bacillota</taxon>
        <taxon>Bacilli</taxon>
        <taxon>Bacillales</taxon>
        <taxon>Bacillaceae</taxon>
        <taxon>Cytobacillus</taxon>
    </lineage>
</organism>
<dbReference type="SUPFAM" id="SSF52317">
    <property type="entry name" value="Class I glutamine amidotransferase-like"/>
    <property type="match status" value="1"/>
</dbReference>
<dbReference type="InterPro" id="IPR011697">
    <property type="entry name" value="Peptidase_C26"/>
</dbReference>
<dbReference type="GO" id="GO:0016787">
    <property type="term" value="F:hydrolase activity"/>
    <property type="evidence" value="ECO:0007669"/>
    <property type="project" value="UniProtKB-KW"/>
</dbReference>
<comment type="caution">
    <text evidence="1">The sequence shown here is derived from an EMBL/GenBank/DDBJ whole genome shotgun (WGS) entry which is preliminary data.</text>
</comment>
<accession>A0ABX3CN54</accession>